<proteinExistence type="inferred from homology"/>
<dbReference type="EMBL" id="NOKQ01000187">
    <property type="protein sequence ID" value="OZS78690.1"/>
    <property type="molecule type" value="Genomic_DNA"/>
</dbReference>
<evidence type="ECO:0000259" key="3">
    <source>
        <dbReference type="Pfam" id="PF21447"/>
    </source>
</evidence>
<dbReference type="RefSeq" id="WP_094941925.1">
    <property type="nucleotide sequence ID" value="NZ_NOKQ01000187.1"/>
</dbReference>
<evidence type="ECO:0000256" key="1">
    <source>
        <dbReference type="ARBA" id="ARBA00007125"/>
    </source>
</evidence>
<feature type="domain" description="Ppx/GppA phosphatase C-terminal" evidence="3">
    <location>
        <begin position="321"/>
        <end position="461"/>
    </location>
</feature>
<accession>A0A264W536</accession>
<dbReference type="PANTHER" id="PTHR30005:SF0">
    <property type="entry name" value="RETROGRADE REGULATION PROTEIN 2"/>
    <property type="match status" value="1"/>
</dbReference>
<sequence>MDQLRAIIDIGSNSIRLVVYSYSYEKGLEEHHNIKTVARLSNYLNDDLVLEQEGIDKLVETLQNFNAFLKDLSISQPVIAATAAIRQAVNQKEILQQVHDKTGMAIDVLSTKQEAYYGYLAVVLTTDCKDGLTVDMGGGSTEVTLFKNKQLLESFSFPFGVVTLKKKFISGDIPTLQERKAIHAFVKDQFAEQSWIAEKGKGLPIISIGGSARNIVQIDQNRKNYPLSGTHQYEMTLEDMRAVDHLLKKISFADRKKIDGLSSDRADVIDGAIITFQTLLEMSNSTIFMHSRKGLREGIIIEQLEATNEHTFFVDEVASSAIRHIHGKFGINKLEESDLIDAFHKLHQQFSEAGWIQEWSDDPEMLTYAYQLFHFGKQVDLESASQHTFYLLTNSTLDGFTNKQKLKLSLLASYKNKQTFQQYIQPYQGILPMQEIEECREAGALLRFVHALQTTNHSSVYDAKMHSDGEDIVLTLFVRGSHVLESYQADKMKKHIEKLTNRSVKIQFETEASV</sequence>
<dbReference type="GO" id="GO:0006357">
    <property type="term" value="P:regulation of transcription by RNA polymerase II"/>
    <property type="evidence" value="ECO:0007669"/>
    <property type="project" value="TreeGrafter"/>
</dbReference>
<comment type="caution">
    <text evidence="4">The sequence shown here is derived from an EMBL/GenBank/DDBJ whole genome shotgun (WGS) entry which is preliminary data.</text>
</comment>
<dbReference type="Pfam" id="PF02541">
    <property type="entry name" value="Ppx-GppA"/>
    <property type="match status" value="1"/>
</dbReference>
<organism evidence="4 5">
    <name type="scientific">Tetzosporium hominis</name>
    <dbReference type="NCBI Taxonomy" id="2020506"/>
    <lineage>
        <taxon>Bacteria</taxon>
        <taxon>Bacillati</taxon>
        <taxon>Bacillota</taxon>
        <taxon>Bacilli</taxon>
        <taxon>Bacillales</taxon>
        <taxon>Caryophanaceae</taxon>
        <taxon>Tetzosporium</taxon>
    </lineage>
</organism>
<dbReference type="PANTHER" id="PTHR30005">
    <property type="entry name" value="EXOPOLYPHOSPHATASE"/>
    <property type="match status" value="1"/>
</dbReference>
<dbReference type="InterPro" id="IPR050273">
    <property type="entry name" value="GppA/Ppx_hydrolase"/>
</dbReference>
<dbReference type="Proteomes" id="UP000217065">
    <property type="component" value="Unassembled WGS sequence"/>
</dbReference>
<gene>
    <name evidence="4" type="ORF">CF394_03890</name>
</gene>
<dbReference type="InterPro" id="IPR003695">
    <property type="entry name" value="Ppx_GppA_N"/>
</dbReference>
<protein>
    <submittedName>
        <fullName evidence="4">Uncharacterized protein</fullName>
    </submittedName>
</protein>
<dbReference type="Pfam" id="PF21447">
    <property type="entry name" value="Ppx-GppA_III"/>
    <property type="match status" value="1"/>
</dbReference>
<evidence type="ECO:0000313" key="5">
    <source>
        <dbReference type="Proteomes" id="UP000217065"/>
    </source>
</evidence>
<evidence type="ECO:0000313" key="4">
    <source>
        <dbReference type="EMBL" id="OZS78690.1"/>
    </source>
</evidence>
<dbReference type="OrthoDB" id="9807195at2"/>
<feature type="domain" description="Ppx/GppA phosphatase N-terminal" evidence="2">
    <location>
        <begin position="32"/>
        <end position="305"/>
    </location>
</feature>
<dbReference type="SUPFAM" id="SSF109604">
    <property type="entry name" value="HD-domain/PDEase-like"/>
    <property type="match status" value="1"/>
</dbReference>
<reference evidence="4 5" key="1">
    <citation type="submission" date="2017-07" db="EMBL/GenBank/DDBJ databases">
        <title>Tetzosporium hominis gen.nov. sp.nov.</title>
        <authorList>
            <person name="Tetz G."/>
            <person name="Tetz V."/>
        </authorList>
    </citation>
    <scope>NUCLEOTIDE SEQUENCE [LARGE SCALE GENOMIC DNA]</scope>
    <source>
        <strain evidence="4 5">VT-49</strain>
    </source>
</reference>
<dbReference type="Gene3D" id="3.30.420.150">
    <property type="entry name" value="Exopolyphosphatase. Domain 2"/>
    <property type="match status" value="1"/>
</dbReference>
<dbReference type="CDD" id="cd24052">
    <property type="entry name" value="ASKHA_NBD_HpPPX-GppA-like"/>
    <property type="match status" value="1"/>
</dbReference>
<dbReference type="Gene3D" id="3.30.420.40">
    <property type="match status" value="1"/>
</dbReference>
<evidence type="ECO:0000259" key="2">
    <source>
        <dbReference type="Pfam" id="PF02541"/>
    </source>
</evidence>
<keyword evidence="5" id="KW-1185">Reference proteome</keyword>
<name>A0A264W536_9BACL</name>
<dbReference type="InterPro" id="IPR043129">
    <property type="entry name" value="ATPase_NBD"/>
</dbReference>
<dbReference type="SUPFAM" id="SSF53067">
    <property type="entry name" value="Actin-like ATPase domain"/>
    <property type="match status" value="2"/>
</dbReference>
<dbReference type="Gene3D" id="1.10.3210.10">
    <property type="entry name" value="Hypothetical protein af1432"/>
    <property type="match status" value="1"/>
</dbReference>
<comment type="similarity">
    <text evidence="1">Belongs to the GppA/Ppx family.</text>
</comment>
<dbReference type="AlphaFoldDB" id="A0A264W536"/>
<dbReference type="InterPro" id="IPR048950">
    <property type="entry name" value="Ppx_GppA_C"/>
</dbReference>